<dbReference type="CDD" id="cd00156">
    <property type="entry name" value="REC"/>
    <property type="match status" value="1"/>
</dbReference>
<dbReference type="PANTHER" id="PTHR45138">
    <property type="entry name" value="REGULATORY COMPONENTS OF SENSORY TRANSDUCTION SYSTEM"/>
    <property type="match status" value="1"/>
</dbReference>
<proteinExistence type="predicted"/>
<evidence type="ECO:0000256" key="1">
    <source>
        <dbReference type="ARBA" id="ARBA00012528"/>
    </source>
</evidence>
<keyword evidence="3" id="KW-0597">Phosphoprotein</keyword>
<dbReference type="PANTHER" id="PTHR45138:SF9">
    <property type="entry name" value="DIGUANYLATE CYCLASE DGCM-RELATED"/>
    <property type="match status" value="1"/>
</dbReference>
<name>A0A7W5E4V8_9BACT</name>
<evidence type="ECO:0000259" key="4">
    <source>
        <dbReference type="PROSITE" id="PS50110"/>
    </source>
</evidence>
<dbReference type="GO" id="GO:0000160">
    <property type="term" value="P:phosphorelay signal transduction system"/>
    <property type="evidence" value="ECO:0007669"/>
    <property type="project" value="InterPro"/>
</dbReference>
<gene>
    <name evidence="6" type="ORF">FHS27_006055</name>
</gene>
<feature type="domain" description="GGDEF" evidence="5">
    <location>
        <begin position="194"/>
        <end position="326"/>
    </location>
</feature>
<evidence type="ECO:0000256" key="2">
    <source>
        <dbReference type="ARBA" id="ARBA00034247"/>
    </source>
</evidence>
<protein>
    <recommendedName>
        <fullName evidence="1">diguanylate cyclase</fullName>
        <ecNumber evidence="1">2.7.7.65</ecNumber>
    </recommendedName>
</protein>
<sequence>MGEYENIIRELEQQKQSGTLDFASVRCAGKHHRVLLIEDDPMDASIIERSFAKQNKVSISVDHVSNMCAAIDRLQNHDYDVALVDINLPDARGAESFEQLRAFDSCLPIIVLTGQDDDDLAIRAIQCGAQDYIAKGHFTTASLIRVIRFSIERQRMVLGYLAEADNDPLTGLSNRRNLQRRYSRFLSDAQSQGRSLFVALIDLDRFKEINDTYGHCVGDVVLQRVAKEMVATISADSSIVRFGGEEFSVMITAQTIDPVRQQIETMLNRLAEMTMQIGDIEIRVTASAGLVEAGVDENWEDVFGRCDQMLYNAKASGRNRLEAMAESVLS</sequence>
<feature type="domain" description="Response regulatory" evidence="4">
    <location>
        <begin position="33"/>
        <end position="150"/>
    </location>
</feature>
<dbReference type="GO" id="GO:0043709">
    <property type="term" value="P:cell adhesion involved in single-species biofilm formation"/>
    <property type="evidence" value="ECO:0007669"/>
    <property type="project" value="TreeGrafter"/>
</dbReference>
<dbReference type="InterPro" id="IPR000160">
    <property type="entry name" value="GGDEF_dom"/>
</dbReference>
<dbReference type="GO" id="GO:1902201">
    <property type="term" value="P:negative regulation of bacterial-type flagellum-dependent cell motility"/>
    <property type="evidence" value="ECO:0007669"/>
    <property type="project" value="TreeGrafter"/>
</dbReference>
<dbReference type="EC" id="2.7.7.65" evidence="1"/>
<dbReference type="Pfam" id="PF00072">
    <property type="entry name" value="Response_reg"/>
    <property type="match status" value="1"/>
</dbReference>
<dbReference type="InterPro" id="IPR011006">
    <property type="entry name" value="CheY-like_superfamily"/>
</dbReference>
<organism evidence="6 7">
    <name type="scientific">Aporhodopirellula rubra</name>
    <dbReference type="NCBI Taxonomy" id="980271"/>
    <lineage>
        <taxon>Bacteria</taxon>
        <taxon>Pseudomonadati</taxon>
        <taxon>Planctomycetota</taxon>
        <taxon>Planctomycetia</taxon>
        <taxon>Pirellulales</taxon>
        <taxon>Pirellulaceae</taxon>
        <taxon>Aporhodopirellula</taxon>
    </lineage>
</organism>
<dbReference type="InterPro" id="IPR050469">
    <property type="entry name" value="Diguanylate_Cyclase"/>
</dbReference>
<comment type="catalytic activity">
    <reaction evidence="2">
        <text>2 GTP = 3',3'-c-di-GMP + 2 diphosphate</text>
        <dbReference type="Rhea" id="RHEA:24898"/>
        <dbReference type="ChEBI" id="CHEBI:33019"/>
        <dbReference type="ChEBI" id="CHEBI:37565"/>
        <dbReference type="ChEBI" id="CHEBI:58805"/>
        <dbReference type="EC" id="2.7.7.65"/>
    </reaction>
</comment>
<dbReference type="Proteomes" id="UP000536179">
    <property type="component" value="Unassembled WGS sequence"/>
</dbReference>
<dbReference type="RefSeq" id="WP_184309377.1">
    <property type="nucleotide sequence ID" value="NZ_JACHXU010000033.1"/>
</dbReference>
<dbReference type="PROSITE" id="PS50110">
    <property type="entry name" value="RESPONSE_REGULATORY"/>
    <property type="match status" value="1"/>
</dbReference>
<dbReference type="EMBL" id="JACHXU010000033">
    <property type="protein sequence ID" value="MBB3210209.1"/>
    <property type="molecule type" value="Genomic_DNA"/>
</dbReference>
<dbReference type="InterPro" id="IPR043128">
    <property type="entry name" value="Rev_trsase/Diguanyl_cyclase"/>
</dbReference>
<evidence type="ECO:0000313" key="7">
    <source>
        <dbReference type="Proteomes" id="UP000536179"/>
    </source>
</evidence>
<dbReference type="Pfam" id="PF00990">
    <property type="entry name" value="GGDEF"/>
    <property type="match status" value="1"/>
</dbReference>
<evidence type="ECO:0000313" key="6">
    <source>
        <dbReference type="EMBL" id="MBB3210209.1"/>
    </source>
</evidence>
<dbReference type="SUPFAM" id="SSF55073">
    <property type="entry name" value="Nucleotide cyclase"/>
    <property type="match status" value="1"/>
</dbReference>
<dbReference type="Gene3D" id="3.30.70.270">
    <property type="match status" value="1"/>
</dbReference>
<dbReference type="InterPro" id="IPR029787">
    <property type="entry name" value="Nucleotide_cyclase"/>
</dbReference>
<dbReference type="PROSITE" id="PS50887">
    <property type="entry name" value="GGDEF"/>
    <property type="match status" value="1"/>
</dbReference>
<dbReference type="SUPFAM" id="SSF52172">
    <property type="entry name" value="CheY-like"/>
    <property type="match status" value="1"/>
</dbReference>
<accession>A0A7W5E4V8</accession>
<dbReference type="GO" id="GO:0052621">
    <property type="term" value="F:diguanylate cyclase activity"/>
    <property type="evidence" value="ECO:0007669"/>
    <property type="project" value="UniProtKB-EC"/>
</dbReference>
<dbReference type="SMART" id="SM00448">
    <property type="entry name" value="REC"/>
    <property type="match status" value="1"/>
</dbReference>
<dbReference type="CDD" id="cd01949">
    <property type="entry name" value="GGDEF"/>
    <property type="match status" value="1"/>
</dbReference>
<dbReference type="InterPro" id="IPR001789">
    <property type="entry name" value="Sig_transdc_resp-reg_receiver"/>
</dbReference>
<evidence type="ECO:0000259" key="5">
    <source>
        <dbReference type="PROSITE" id="PS50887"/>
    </source>
</evidence>
<dbReference type="NCBIfam" id="TIGR00254">
    <property type="entry name" value="GGDEF"/>
    <property type="match status" value="1"/>
</dbReference>
<dbReference type="Gene3D" id="3.40.50.2300">
    <property type="match status" value="1"/>
</dbReference>
<dbReference type="GO" id="GO:0005886">
    <property type="term" value="C:plasma membrane"/>
    <property type="evidence" value="ECO:0007669"/>
    <property type="project" value="TreeGrafter"/>
</dbReference>
<keyword evidence="7" id="KW-1185">Reference proteome</keyword>
<reference evidence="6 7" key="1">
    <citation type="submission" date="2020-08" db="EMBL/GenBank/DDBJ databases">
        <title>Genomic Encyclopedia of Type Strains, Phase III (KMG-III): the genomes of soil and plant-associated and newly described type strains.</title>
        <authorList>
            <person name="Whitman W."/>
        </authorList>
    </citation>
    <scope>NUCLEOTIDE SEQUENCE [LARGE SCALE GENOMIC DNA]</scope>
    <source>
        <strain evidence="6 7">CECT 8075</strain>
    </source>
</reference>
<dbReference type="FunFam" id="3.30.70.270:FF:000001">
    <property type="entry name" value="Diguanylate cyclase domain protein"/>
    <property type="match status" value="1"/>
</dbReference>
<dbReference type="SMART" id="SM00267">
    <property type="entry name" value="GGDEF"/>
    <property type="match status" value="1"/>
</dbReference>
<evidence type="ECO:0000256" key="3">
    <source>
        <dbReference type="PROSITE-ProRule" id="PRU00169"/>
    </source>
</evidence>
<feature type="modified residue" description="4-aspartylphosphate" evidence="3">
    <location>
        <position position="85"/>
    </location>
</feature>
<dbReference type="AlphaFoldDB" id="A0A7W5E4V8"/>
<comment type="caution">
    <text evidence="6">The sequence shown here is derived from an EMBL/GenBank/DDBJ whole genome shotgun (WGS) entry which is preliminary data.</text>
</comment>